<comment type="caution">
    <text evidence="1">The sequence shown here is derived from an EMBL/GenBank/DDBJ whole genome shotgun (WGS) entry which is preliminary data.</text>
</comment>
<dbReference type="AlphaFoldDB" id="A0A512BVQ6"/>
<dbReference type="EMBL" id="BJYU01000054">
    <property type="protein sequence ID" value="GEO16048.1"/>
    <property type="molecule type" value="Genomic_DNA"/>
</dbReference>
<evidence type="ECO:0000313" key="2">
    <source>
        <dbReference type="Proteomes" id="UP000321085"/>
    </source>
</evidence>
<sequence>MKGHPLFEKKDSYTPTEATRAYDQLDRLVAEKTVSPRQASAHRRHIAGRIRVTLKPSYTARAAQRAKTEIVKLTEAGTITMKSAAAYRAHITKRTQAA</sequence>
<dbReference type="Proteomes" id="UP000321085">
    <property type="component" value="Unassembled WGS sequence"/>
</dbReference>
<organism evidence="1 2">
    <name type="scientific">Microvirga aerophila</name>
    <dbReference type="NCBI Taxonomy" id="670291"/>
    <lineage>
        <taxon>Bacteria</taxon>
        <taxon>Pseudomonadati</taxon>
        <taxon>Pseudomonadota</taxon>
        <taxon>Alphaproteobacteria</taxon>
        <taxon>Hyphomicrobiales</taxon>
        <taxon>Methylobacteriaceae</taxon>
        <taxon>Microvirga</taxon>
    </lineage>
</organism>
<accession>A0A512BVQ6</accession>
<protein>
    <submittedName>
        <fullName evidence="1">Uncharacterized protein</fullName>
    </submittedName>
</protein>
<keyword evidence="2" id="KW-1185">Reference proteome</keyword>
<evidence type="ECO:0000313" key="1">
    <source>
        <dbReference type="EMBL" id="GEO16048.1"/>
    </source>
</evidence>
<gene>
    <name evidence="1" type="ORF">MAE02_37440</name>
</gene>
<proteinExistence type="predicted"/>
<name>A0A512BVQ6_9HYPH</name>
<reference evidence="1 2" key="1">
    <citation type="submission" date="2019-07" db="EMBL/GenBank/DDBJ databases">
        <title>Whole genome shotgun sequence of Microvirga aerophila NBRC 106136.</title>
        <authorList>
            <person name="Hosoyama A."/>
            <person name="Uohara A."/>
            <person name="Ohji S."/>
            <person name="Ichikawa N."/>
        </authorList>
    </citation>
    <scope>NUCLEOTIDE SEQUENCE [LARGE SCALE GENOMIC DNA]</scope>
    <source>
        <strain evidence="1 2">NBRC 106136</strain>
    </source>
</reference>